<dbReference type="EMBL" id="CP158568">
    <property type="protein sequence ID" value="XBY46337.1"/>
    <property type="molecule type" value="Genomic_DNA"/>
</dbReference>
<reference evidence="2" key="1">
    <citation type="submission" date="2024-06" db="EMBL/GenBank/DDBJ databases">
        <title>Methylostella associata gen. nov., sp. nov., a novel Ancalomicrobiaceae-affiliated facultatively methylotrophic bacteria that feed on methanotrophs of the genus Methylococcus.</title>
        <authorList>
            <person name="Saltykova V."/>
            <person name="Danilova O.V."/>
            <person name="Oshkin I.Y."/>
            <person name="Belova S.E."/>
            <person name="Pimenov N.V."/>
            <person name="Dedysh S.N."/>
        </authorList>
    </citation>
    <scope>NUCLEOTIDE SEQUENCE</scope>
    <source>
        <strain evidence="2">S20</strain>
    </source>
</reference>
<accession>A0AAU7XE21</accession>
<proteinExistence type="predicted"/>
<dbReference type="InterPro" id="IPR021265">
    <property type="entry name" value="DUF2842"/>
</dbReference>
<dbReference type="RefSeq" id="WP_407051432.1">
    <property type="nucleotide sequence ID" value="NZ_CP158568.1"/>
</dbReference>
<dbReference type="Pfam" id="PF11003">
    <property type="entry name" value="DUF2842"/>
    <property type="match status" value="1"/>
</dbReference>
<dbReference type="SUPFAM" id="SSF81321">
    <property type="entry name" value="Family A G protein-coupled receptor-like"/>
    <property type="match status" value="1"/>
</dbReference>
<keyword evidence="1" id="KW-0812">Transmembrane</keyword>
<name>A0AAU7XE21_9HYPH</name>
<keyword evidence="1" id="KW-0472">Membrane</keyword>
<organism evidence="2">
    <name type="scientific">Methyloraptor flagellatus</name>
    <dbReference type="NCBI Taxonomy" id="3162530"/>
    <lineage>
        <taxon>Bacteria</taxon>
        <taxon>Pseudomonadati</taxon>
        <taxon>Pseudomonadota</taxon>
        <taxon>Alphaproteobacteria</taxon>
        <taxon>Hyphomicrobiales</taxon>
        <taxon>Ancalomicrobiaceae</taxon>
        <taxon>Methyloraptor</taxon>
    </lineage>
</organism>
<keyword evidence="1" id="KW-1133">Transmembrane helix</keyword>
<dbReference type="AlphaFoldDB" id="A0AAU7XE21"/>
<evidence type="ECO:0000256" key="1">
    <source>
        <dbReference type="SAM" id="Phobius"/>
    </source>
</evidence>
<evidence type="ECO:0000313" key="2">
    <source>
        <dbReference type="EMBL" id="XBY46337.1"/>
    </source>
</evidence>
<feature type="transmembrane region" description="Helical" evidence="1">
    <location>
        <begin position="12"/>
        <end position="33"/>
    </location>
</feature>
<gene>
    <name evidence="2" type="ORF">ABS361_09015</name>
</gene>
<dbReference type="KEGG" id="mflg:ABS361_09015"/>
<sequence>MPGKLKRLIGNTVLVVFVLVYILIAMGVGNIIAATKPMWVQIIYFAVAGLGWVPIAMLIVSWMYRGAKKAPADGASR</sequence>
<protein>
    <submittedName>
        <fullName evidence="2">DUF2842 domain-containing protein</fullName>
    </submittedName>
</protein>
<feature type="transmembrane region" description="Helical" evidence="1">
    <location>
        <begin position="39"/>
        <end position="60"/>
    </location>
</feature>